<dbReference type="EMBL" id="FO082262">
    <property type="protein sequence ID" value="CCO20421.1"/>
    <property type="molecule type" value="Genomic_DNA"/>
</dbReference>
<dbReference type="InterPro" id="IPR001322">
    <property type="entry name" value="Lamin_tail_dom"/>
</dbReference>
<accession>K8EQX8</accession>
<organism evidence="4 5">
    <name type="scientific">Bathycoccus prasinos</name>
    <dbReference type="NCBI Taxonomy" id="41875"/>
    <lineage>
        <taxon>Eukaryota</taxon>
        <taxon>Viridiplantae</taxon>
        <taxon>Chlorophyta</taxon>
        <taxon>Mamiellophyceae</taxon>
        <taxon>Mamiellales</taxon>
        <taxon>Bathycoccaceae</taxon>
        <taxon>Bathycoccus</taxon>
    </lineage>
</organism>
<dbReference type="KEGG" id="bpg:Bathy17g00180"/>
<evidence type="ECO:0000313" key="5">
    <source>
        <dbReference type="Proteomes" id="UP000198341"/>
    </source>
</evidence>
<dbReference type="GeneID" id="19010949"/>
<dbReference type="Gene3D" id="2.60.40.1260">
    <property type="entry name" value="Lamin Tail domain"/>
    <property type="match status" value="4"/>
</dbReference>
<dbReference type="OrthoDB" id="193138at2759"/>
<dbReference type="AlphaFoldDB" id="K8EQX8"/>
<feature type="chain" id="PRO_5003917525" description="LTD domain-containing protein" evidence="2">
    <location>
        <begin position="26"/>
        <end position="696"/>
    </location>
</feature>
<dbReference type="RefSeq" id="XP_007508317.1">
    <property type="nucleotide sequence ID" value="XM_007508255.1"/>
</dbReference>
<keyword evidence="1" id="KW-0812">Transmembrane</keyword>
<reference evidence="4 5" key="1">
    <citation type="submission" date="2011-10" db="EMBL/GenBank/DDBJ databases">
        <authorList>
            <person name="Genoscope - CEA"/>
        </authorList>
    </citation>
    <scope>NUCLEOTIDE SEQUENCE [LARGE SCALE GENOMIC DNA]</scope>
    <source>
        <strain evidence="4 5">RCC 1105</strain>
    </source>
</reference>
<evidence type="ECO:0000256" key="2">
    <source>
        <dbReference type="SAM" id="SignalP"/>
    </source>
</evidence>
<feature type="domain" description="LTD" evidence="3">
    <location>
        <begin position="21"/>
        <end position="154"/>
    </location>
</feature>
<keyword evidence="1" id="KW-0472">Membrane</keyword>
<feature type="transmembrane region" description="Helical" evidence="1">
    <location>
        <begin position="628"/>
        <end position="648"/>
    </location>
</feature>
<proteinExistence type="predicted"/>
<keyword evidence="1" id="KW-1133">Transmembrane helix</keyword>
<evidence type="ECO:0000256" key="1">
    <source>
        <dbReference type="SAM" id="Phobius"/>
    </source>
</evidence>
<feature type="domain" description="LTD" evidence="3">
    <location>
        <begin position="473"/>
        <end position="578"/>
    </location>
</feature>
<dbReference type="Proteomes" id="UP000198341">
    <property type="component" value="Chromosome 17"/>
</dbReference>
<keyword evidence="5" id="KW-1185">Reference proteome</keyword>
<feature type="signal peptide" evidence="2">
    <location>
        <begin position="1"/>
        <end position="25"/>
    </location>
</feature>
<dbReference type="Pfam" id="PF00932">
    <property type="entry name" value="LTD"/>
    <property type="match status" value="4"/>
</dbReference>
<evidence type="ECO:0000259" key="3">
    <source>
        <dbReference type="PROSITE" id="PS51841"/>
    </source>
</evidence>
<protein>
    <recommendedName>
        <fullName evidence="3">LTD domain-containing protein</fullName>
    </recommendedName>
</protein>
<feature type="domain" description="LTD" evidence="3">
    <location>
        <begin position="307"/>
        <end position="437"/>
    </location>
</feature>
<dbReference type="InterPro" id="IPR036415">
    <property type="entry name" value="Lamin_tail_dom_sf"/>
</dbReference>
<keyword evidence="2" id="KW-0732">Signal</keyword>
<dbReference type="SUPFAM" id="SSF74853">
    <property type="entry name" value="Lamin A/C globular tail domain"/>
    <property type="match status" value="4"/>
</dbReference>
<gene>
    <name evidence="4" type="ordered locus">Bathy17g00180</name>
</gene>
<name>K8EQX8_9CHLO</name>
<dbReference type="PROSITE" id="PS51841">
    <property type="entry name" value="LTD"/>
    <property type="match status" value="3"/>
</dbReference>
<sequence>MNTNTLLQVLLVLLAVATFLGSTECKVIITEVGANSDINDSTGSGADFIEIHNTGSIGTDAVDLAGYKLADDKGVADADVFTFPAETPPLRPKETRVLVKGDPSSFAFGIGKSDTVTLFNAAGIEEDTTGPLDGGDISGQTWQRLTNSAHGYGTDDTDLAAFGRQTYMTPGRLNHPVKVFISEVSSKDSAADSVCSGVDFVELYNAGTSTVDLGAGYSLSDDKWHEDEDSWDIPAGTTILPGEFKVFCTGTHFAYGIGKDDAVVLHDPSDIAVDTTGTMDQSQHVEGYSWSRQGDETNEMDFVSFATSVQQTPGASNNVGICTSLVLNEIADKGTGTSTCNDEDWIELYNNCPTAINLHNWKLHDDKGVDHEDSYLHGNSDVIIEAGGHHILCGATDFQFGVGSDDTITLISPGGDTVDTVGPLVAGRGNSSVTYQRQADGTGEWTYRTPPTPGTTNGASTYVPANGASLYAPPGSVTVALNEISSSNTSAAHCNGEDWIELYNYGCEDVNLENFYIADEKGHLHADVYRFPSGSSIQAKSLKVLCKITDFAYGIGGSDTISLHNKEEQIIDSYALTGLQTKENLSTMQRSPDGTGDWTLLKASPNAYNSATQGGTSCSSKSALSSEVLGGAIGGAIVGVLLIAFVLVKTCTSKKRILVQEIRKDVRARSDDPEFGLGMRAQYEQKGKTSLMLTEY</sequence>
<evidence type="ECO:0000313" key="4">
    <source>
        <dbReference type="EMBL" id="CCO20421.1"/>
    </source>
</evidence>